<feature type="region of interest" description="Disordered" evidence="3">
    <location>
        <begin position="358"/>
        <end position="379"/>
    </location>
</feature>
<evidence type="ECO:0000256" key="1">
    <source>
        <dbReference type="ARBA" id="ARBA00011045"/>
    </source>
</evidence>
<feature type="compositionally biased region" description="Polar residues" evidence="3">
    <location>
        <begin position="24"/>
        <end position="43"/>
    </location>
</feature>
<dbReference type="PANTHER" id="PTHR19316">
    <property type="entry name" value="PROTEIN FOLDING REGULATOR"/>
    <property type="match status" value="1"/>
</dbReference>
<evidence type="ECO:0000313" key="6">
    <source>
        <dbReference type="Proteomes" id="UP000199727"/>
    </source>
</evidence>
<dbReference type="SUPFAM" id="SSF48371">
    <property type="entry name" value="ARM repeat"/>
    <property type="match status" value="1"/>
</dbReference>
<accession>A0A854QDL3</accession>
<dbReference type="GO" id="GO:0000774">
    <property type="term" value="F:adenyl-nucleotide exchange factor activity"/>
    <property type="evidence" value="ECO:0007669"/>
    <property type="project" value="TreeGrafter"/>
</dbReference>
<dbReference type="InterPro" id="IPR016024">
    <property type="entry name" value="ARM-type_fold"/>
</dbReference>
<dbReference type="Gene3D" id="1.25.10.10">
    <property type="entry name" value="Leucine-rich Repeat Variant"/>
    <property type="match status" value="1"/>
</dbReference>
<dbReference type="Pfam" id="PF08609">
    <property type="entry name" value="Fes1"/>
    <property type="match status" value="1"/>
</dbReference>
<evidence type="ECO:0000313" key="5">
    <source>
        <dbReference type="EMBL" id="OXG21845.1"/>
    </source>
</evidence>
<sequence length="379" mass="41543">MPDINELLRWSIANSTAPDADASEQLQIRFNPNSTQSGTSTLHASDLGPPDISPASTPGPATPRDGSSLPLPPGAEVPGAKKEDLTTEMLDLILGKGDSITMKEKMAFAIDENNSVEDRVEALDDFEMLIELIDNANNMPILKLWDPLLTLLSSPYPEIVAHTCWVIGTAIQNNIKAQAAFYIYETFPRILEIIYPPSSISSYPPSVRAKATYALSAALKHWPLASYALCTATSSSESGYSILRRGVNDPQVIVRRKMAFLVGTLAMQSSERYEGEIPSEVRNYIEENEKNAPFESLVEGLKREGVFTALVEGLKQGVDDVEYEENAMRALVRAHQQGGLTVSEKNDLKTIWEKWGKQGKQERGLDGEDGEEVSEALSA</sequence>
<dbReference type="InterPro" id="IPR013918">
    <property type="entry name" value="Nucleotide_exch_fac_Fes1"/>
</dbReference>
<feature type="region of interest" description="Disordered" evidence="3">
    <location>
        <begin position="15"/>
        <end position="82"/>
    </location>
</feature>
<name>A0A854QDL3_CRYNE</name>
<dbReference type="PANTHER" id="PTHR19316:SF18">
    <property type="entry name" value="HSP70-BINDING PROTEIN 1"/>
    <property type="match status" value="1"/>
</dbReference>
<evidence type="ECO:0000256" key="3">
    <source>
        <dbReference type="SAM" id="MobiDB-lite"/>
    </source>
</evidence>
<reference evidence="5 6" key="1">
    <citation type="submission" date="2017-06" db="EMBL/GenBank/DDBJ databases">
        <title>Global population genomics of the pathogenic fungus Cryptococcus neoformans var. grubii.</title>
        <authorList>
            <person name="Cuomo C."/>
            <person name="Litvintseva A."/>
            <person name="Chen Y."/>
            <person name="Young S."/>
            <person name="Zeng Q."/>
            <person name="Chapman S."/>
            <person name="Gujja S."/>
            <person name="Saif S."/>
            <person name="Birren B."/>
        </authorList>
    </citation>
    <scope>NUCLEOTIDE SEQUENCE [LARGE SCALE GENOMIC DNA]</scope>
    <source>
        <strain evidence="5 6">Tu259-1</strain>
    </source>
</reference>
<proteinExistence type="inferred from homology"/>
<evidence type="ECO:0000259" key="4">
    <source>
        <dbReference type="Pfam" id="PF08609"/>
    </source>
</evidence>
<dbReference type="OrthoDB" id="10250458at2759"/>
<dbReference type="Proteomes" id="UP000199727">
    <property type="component" value="Unassembled WGS sequence"/>
</dbReference>
<dbReference type="EMBL" id="AMKT01000041">
    <property type="protein sequence ID" value="OXG21845.1"/>
    <property type="molecule type" value="Genomic_DNA"/>
</dbReference>
<dbReference type="InterPro" id="IPR050693">
    <property type="entry name" value="Hsp70_NEF-Inhibitors"/>
</dbReference>
<comment type="caution">
    <text evidence="5">The sequence shown here is derived from an EMBL/GenBank/DDBJ whole genome shotgun (WGS) entry which is preliminary data.</text>
</comment>
<evidence type="ECO:0000256" key="2">
    <source>
        <dbReference type="ARBA" id="ARBA00022737"/>
    </source>
</evidence>
<gene>
    <name evidence="5" type="ORF">C361_03270</name>
</gene>
<keyword evidence="2" id="KW-0677">Repeat</keyword>
<dbReference type="GO" id="GO:0005783">
    <property type="term" value="C:endoplasmic reticulum"/>
    <property type="evidence" value="ECO:0007669"/>
    <property type="project" value="TreeGrafter"/>
</dbReference>
<dbReference type="InterPro" id="IPR011989">
    <property type="entry name" value="ARM-like"/>
</dbReference>
<feature type="domain" description="Nucleotide exchange factor Fes1" evidence="4">
    <location>
        <begin position="5"/>
        <end position="139"/>
    </location>
</feature>
<organism evidence="5 6">
    <name type="scientific">Cryptococcus neoformans Tu259-1</name>
    <dbReference type="NCBI Taxonomy" id="1230072"/>
    <lineage>
        <taxon>Eukaryota</taxon>
        <taxon>Fungi</taxon>
        <taxon>Dikarya</taxon>
        <taxon>Basidiomycota</taxon>
        <taxon>Agaricomycotina</taxon>
        <taxon>Tremellomycetes</taxon>
        <taxon>Tremellales</taxon>
        <taxon>Cryptococcaceae</taxon>
        <taxon>Cryptococcus</taxon>
        <taxon>Cryptococcus neoformans species complex</taxon>
    </lineage>
</organism>
<comment type="similarity">
    <text evidence="1">Belongs to the FES1 family.</text>
</comment>
<feature type="compositionally biased region" description="Acidic residues" evidence="3">
    <location>
        <begin position="367"/>
        <end position="379"/>
    </location>
</feature>
<protein>
    <submittedName>
        <fullName evidence="5">Hsp70-like protein</fullName>
    </submittedName>
</protein>
<dbReference type="AlphaFoldDB" id="A0A854QDL3"/>